<sequence>IKGEILASAKYVFIINLFAHNK</sequence>
<name>A0A382HIY6_9ZZZZ</name>
<evidence type="ECO:0000313" key="1">
    <source>
        <dbReference type="EMBL" id="SVB86897.1"/>
    </source>
</evidence>
<protein>
    <submittedName>
        <fullName evidence="1">Uncharacterized protein</fullName>
    </submittedName>
</protein>
<accession>A0A382HIY6</accession>
<gene>
    <name evidence="1" type="ORF">METZ01_LOCUS239751</name>
</gene>
<dbReference type="EMBL" id="UINC01061379">
    <property type="protein sequence ID" value="SVB86897.1"/>
    <property type="molecule type" value="Genomic_DNA"/>
</dbReference>
<feature type="non-terminal residue" evidence="1">
    <location>
        <position position="1"/>
    </location>
</feature>
<dbReference type="AlphaFoldDB" id="A0A382HIY6"/>
<proteinExistence type="predicted"/>
<organism evidence="1">
    <name type="scientific">marine metagenome</name>
    <dbReference type="NCBI Taxonomy" id="408172"/>
    <lineage>
        <taxon>unclassified sequences</taxon>
        <taxon>metagenomes</taxon>
        <taxon>ecological metagenomes</taxon>
    </lineage>
</organism>
<reference evidence="1" key="1">
    <citation type="submission" date="2018-05" db="EMBL/GenBank/DDBJ databases">
        <authorList>
            <person name="Lanie J.A."/>
            <person name="Ng W.-L."/>
            <person name="Kazmierczak K.M."/>
            <person name="Andrzejewski T.M."/>
            <person name="Davidsen T.M."/>
            <person name="Wayne K.J."/>
            <person name="Tettelin H."/>
            <person name="Glass J.I."/>
            <person name="Rusch D."/>
            <person name="Podicherti R."/>
            <person name="Tsui H.-C.T."/>
            <person name="Winkler M.E."/>
        </authorList>
    </citation>
    <scope>NUCLEOTIDE SEQUENCE</scope>
</reference>